<dbReference type="SUPFAM" id="SSF50249">
    <property type="entry name" value="Nucleic acid-binding proteins"/>
    <property type="match status" value="1"/>
</dbReference>
<name>A0A2U9NM24_9STRA</name>
<dbReference type="PROSITE" id="PS50935">
    <property type="entry name" value="SSB"/>
    <property type="match status" value="1"/>
</dbReference>
<evidence type="ECO:0000313" key="3">
    <source>
        <dbReference type="EMBL" id="AWT38137.1"/>
    </source>
</evidence>
<evidence type="ECO:0008006" key="4">
    <source>
        <dbReference type="Google" id="ProtNLM"/>
    </source>
</evidence>
<reference evidence="3" key="1">
    <citation type="journal article" date="2018" name="Adv. Bot. Res.">
        <title>Evolution of the Plastid Genomes in Diatoms.</title>
        <authorList>
            <person name="Yu M."/>
            <person name="Ashworth M.P."/>
            <person name="Hajrah N.H."/>
            <person name="Khiyami M.A."/>
            <person name="Sabir M.J."/>
            <person name="Alhebshi A.M."/>
            <person name="Al-Malki A.L."/>
            <person name="Sabir J.S.M."/>
            <person name="Theriot E.C."/>
            <person name="Jansen R.K."/>
        </authorList>
    </citation>
    <scope>NUCLEOTIDE SEQUENCE</scope>
</reference>
<geneLocation type="chloroplast" evidence="3"/>
<dbReference type="AlphaFoldDB" id="A0A2U9NM24"/>
<accession>A0A2U9NM24</accession>
<keyword evidence="1 2" id="KW-0238">DNA-binding</keyword>
<dbReference type="Gene3D" id="2.40.50.140">
    <property type="entry name" value="Nucleic acid-binding proteins"/>
    <property type="match status" value="1"/>
</dbReference>
<keyword evidence="3" id="KW-0934">Plastid</keyword>
<evidence type="ECO:0000256" key="1">
    <source>
        <dbReference type="ARBA" id="ARBA00023125"/>
    </source>
</evidence>
<keyword evidence="3" id="KW-0150">Chloroplast</keyword>
<organism evidence="3">
    <name type="scientific">Proboscia sp</name>
    <dbReference type="NCBI Taxonomy" id="1923967"/>
    <lineage>
        <taxon>Eukaryota</taxon>
        <taxon>Sar</taxon>
        <taxon>Stramenopiles</taxon>
        <taxon>Ochrophyta</taxon>
        <taxon>Bacillariophyta</taxon>
        <taxon>Coscinodiscophyceae</taxon>
        <taxon>Rhizosoleniophycidae</taxon>
        <taxon>Rhizosoleniales</taxon>
        <taxon>Rhizosoleniaceae</taxon>
        <taxon>Proboscia</taxon>
    </lineage>
</organism>
<dbReference type="GO" id="GO:0003697">
    <property type="term" value="F:single-stranded DNA binding"/>
    <property type="evidence" value="ECO:0007669"/>
    <property type="project" value="InterPro"/>
</dbReference>
<dbReference type="EMBL" id="MG755791">
    <property type="protein sequence ID" value="AWT38137.1"/>
    <property type="molecule type" value="Genomic_DNA"/>
</dbReference>
<dbReference type="InterPro" id="IPR012340">
    <property type="entry name" value="NA-bd_OB-fold"/>
</dbReference>
<proteinExistence type="predicted"/>
<protein>
    <recommendedName>
        <fullName evidence="4">Single-stranded DNA binding protein</fullName>
    </recommendedName>
</protein>
<evidence type="ECO:0000256" key="2">
    <source>
        <dbReference type="PROSITE-ProRule" id="PRU00252"/>
    </source>
</evidence>
<sequence>MNYCNLIVKILESPYENYLENKTSIVQVFVKFSPVKKGKGNDILNLLVWGNLAKDVLKYYKINDYIIVEGFLSLRKNSKSDYAQLSVRKVYPFVLNTLNINETSLLEESHFR</sequence>
<dbReference type="Pfam" id="PF00436">
    <property type="entry name" value="SSB"/>
    <property type="match status" value="1"/>
</dbReference>
<dbReference type="InterPro" id="IPR000424">
    <property type="entry name" value="Primosome_PriB/ssb"/>
</dbReference>